<feature type="compositionally biased region" description="Acidic residues" evidence="2">
    <location>
        <begin position="401"/>
        <end position="412"/>
    </location>
</feature>
<dbReference type="OrthoDB" id="21643at2759"/>
<proteinExistence type="predicted"/>
<feature type="compositionally biased region" description="Basic residues" evidence="2">
    <location>
        <begin position="658"/>
        <end position="670"/>
    </location>
</feature>
<accession>A0A0L0SEK3</accession>
<feature type="compositionally biased region" description="Acidic residues" evidence="2">
    <location>
        <begin position="332"/>
        <end position="343"/>
    </location>
</feature>
<dbReference type="OMA" id="NWQKLHG"/>
<organism evidence="3 4">
    <name type="scientific">Allomyces macrogynus (strain ATCC 38327)</name>
    <name type="common">Allomyces javanicus var. macrogynus</name>
    <dbReference type="NCBI Taxonomy" id="578462"/>
    <lineage>
        <taxon>Eukaryota</taxon>
        <taxon>Fungi</taxon>
        <taxon>Fungi incertae sedis</taxon>
        <taxon>Blastocladiomycota</taxon>
        <taxon>Blastocladiomycetes</taxon>
        <taxon>Blastocladiales</taxon>
        <taxon>Blastocladiaceae</taxon>
        <taxon>Allomyces</taxon>
    </lineage>
</organism>
<protein>
    <recommendedName>
        <fullName evidence="5">RRM domain-containing protein</fullName>
    </recommendedName>
</protein>
<evidence type="ECO:0000313" key="3">
    <source>
        <dbReference type="EMBL" id="KNE60877.1"/>
    </source>
</evidence>
<reference evidence="3 4" key="1">
    <citation type="submission" date="2009-11" db="EMBL/GenBank/DDBJ databases">
        <title>Annotation of Allomyces macrogynus ATCC 38327.</title>
        <authorList>
            <consortium name="The Broad Institute Genome Sequencing Platform"/>
            <person name="Russ C."/>
            <person name="Cuomo C."/>
            <person name="Burger G."/>
            <person name="Gray M.W."/>
            <person name="Holland P.W.H."/>
            <person name="King N."/>
            <person name="Lang F.B.F."/>
            <person name="Roger A.J."/>
            <person name="Ruiz-Trillo I."/>
            <person name="Young S.K."/>
            <person name="Zeng Q."/>
            <person name="Gargeya S."/>
            <person name="Fitzgerald M."/>
            <person name="Haas B."/>
            <person name="Abouelleil A."/>
            <person name="Alvarado L."/>
            <person name="Arachchi H.M."/>
            <person name="Berlin A."/>
            <person name="Chapman S.B."/>
            <person name="Gearin G."/>
            <person name="Goldberg J."/>
            <person name="Griggs A."/>
            <person name="Gujja S."/>
            <person name="Hansen M."/>
            <person name="Heiman D."/>
            <person name="Howarth C."/>
            <person name="Larimer J."/>
            <person name="Lui A."/>
            <person name="MacDonald P.J.P."/>
            <person name="McCowen C."/>
            <person name="Montmayeur A."/>
            <person name="Murphy C."/>
            <person name="Neiman D."/>
            <person name="Pearson M."/>
            <person name="Priest M."/>
            <person name="Roberts A."/>
            <person name="Saif S."/>
            <person name="Shea T."/>
            <person name="Sisk P."/>
            <person name="Stolte C."/>
            <person name="Sykes S."/>
            <person name="Wortman J."/>
            <person name="Nusbaum C."/>
            <person name="Birren B."/>
        </authorList>
    </citation>
    <scope>NUCLEOTIDE SEQUENCE [LARGE SCALE GENOMIC DNA]</scope>
    <source>
        <strain evidence="3 4">ATCC 38327</strain>
    </source>
</reference>
<evidence type="ECO:0000256" key="1">
    <source>
        <dbReference type="ARBA" id="ARBA00022884"/>
    </source>
</evidence>
<name>A0A0L0SEK3_ALLM3</name>
<evidence type="ECO:0000313" key="4">
    <source>
        <dbReference type="Proteomes" id="UP000054350"/>
    </source>
</evidence>
<reference evidence="4" key="2">
    <citation type="submission" date="2009-11" db="EMBL/GenBank/DDBJ databases">
        <title>The Genome Sequence of Allomyces macrogynus strain ATCC 38327.</title>
        <authorList>
            <consortium name="The Broad Institute Genome Sequencing Platform"/>
            <person name="Russ C."/>
            <person name="Cuomo C."/>
            <person name="Shea T."/>
            <person name="Young S.K."/>
            <person name="Zeng Q."/>
            <person name="Koehrsen M."/>
            <person name="Haas B."/>
            <person name="Borodovsky M."/>
            <person name="Guigo R."/>
            <person name="Alvarado L."/>
            <person name="Berlin A."/>
            <person name="Borenstein D."/>
            <person name="Chen Z."/>
            <person name="Engels R."/>
            <person name="Freedman E."/>
            <person name="Gellesch M."/>
            <person name="Goldberg J."/>
            <person name="Griggs A."/>
            <person name="Gujja S."/>
            <person name="Heiman D."/>
            <person name="Hepburn T."/>
            <person name="Howarth C."/>
            <person name="Jen D."/>
            <person name="Larson L."/>
            <person name="Lewis B."/>
            <person name="Mehta T."/>
            <person name="Park D."/>
            <person name="Pearson M."/>
            <person name="Roberts A."/>
            <person name="Saif S."/>
            <person name="Shenoy N."/>
            <person name="Sisk P."/>
            <person name="Stolte C."/>
            <person name="Sykes S."/>
            <person name="Walk T."/>
            <person name="White J."/>
            <person name="Yandava C."/>
            <person name="Burger G."/>
            <person name="Gray M.W."/>
            <person name="Holland P.W.H."/>
            <person name="King N."/>
            <person name="Lang F.B.F."/>
            <person name="Roger A.J."/>
            <person name="Ruiz-Trillo I."/>
            <person name="Lander E."/>
            <person name="Nusbaum C."/>
        </authorList>
    </citation>
    <scope>NUCLEOTIDE SEQUENCE [LARGE SCALE GENOMIC DNA]</scope>
    <source>
        <strain evidence="4">ATCC 38327</strain>
    </source>
</reference>
<feature type="compositionally biased region" description="Basic and acidic residues" evidence="2">
    <location>
        <begin position="103"/>
        <end position="119"/>
    </location>
</feature>
<feature type="compositionally biased region" description="Gly residues" evidence="2">
    <location>
        <begin position="671"/>
        <end position="680"/>
    </location>
</feature>
<feature type="compositionally biased region" description="Acidic residues" evidence="2">
    <location>
        <begin position="250"/>
        <end position="280"/>
    </location>
</feature>
<feature type="region of interest" description="Disordered" evidence="2">
    <location>
        <begin position="378"/>
        <end position="419"/>
    </location>
</feature>
<evidence type="ECO:0000256" key="2">
    <source>
        <dbReference type="SAM" id="MobiDB-lite"/>
    </source>
</evidence>
<dbReference type="PANTHER" id="PTHR48029">
    <property type="entry name" value="NUCLEOLAR PROTEIN 8"/>
    <property type="match status" value="1"/>
</dbReference>
<dbReference type="STRING" id="578462.A0A0L0SEK3"/>
<dbReference type="GO" id="GO:0003723">
    <property type="term" value="F:RNA binding"/>
    <property type="evidence" value="ECO:0007669"/>
    <property type="project" value="UniProtKB-KW"/>
</dbReference>
<dbReference type="InterPro" id="IPR035979">
    <property type="entry name" value="RBD_domain_sf"/>
</dbReference>
<feature type="region of interest" description="Disordered" evidence="2">
    <location>
        <begin position="1"/>
        <end position="57"/>
    </location>
</feature>
<dbReference type="AlphaFoldDB" id="A0A0L0SEK3"/>
<feature type="compositionally biased region" description="Low complexity" evidence="2">
    <location>
        <begin position="389"/>
        <end position="400"/>
    </location>
</feature>
<evidence type="ECO:0008006" key="5">
    <source>
        <dbReference type="Google" id="ProtNLM"/>
    </source>
</evidence>
<feature type="region of interest" description="Disordered" evidence="2">
    <location>
        <begin position="658"/>
        <end position="680"/>
    </location>
</feature>
<dbReference type="EMBL" id="GG745337">
    <property type="protein sequence ID" value="KNE60877.1"/>
    <property type="molecule type" value="Genomic_DNA"/>
</dbReference>
<dbReference type="SUPFAM" id="SSF54928">
    <property type="entry name" value="RNA-binding domain, RBD"/>
    <property type="match status" value="1"/>
</dbReference>
<feature type="compositionally biased region" description="Polar residues" evidence="2">
    <location>
        <begin position="1"/>
        <end position="12"/>
    </location>
</feature>
<gene>
    <name evidence="3" type="ORF">AMAG_06638</name>
</gene>
<feature type="region of interest" description="Disordered" evidence="2">
    <location>
        <begin position="228"/>
        <end position="356"/>
    </location>
</feature>
<feature type="compositionally biased region" description="Low complexity" evidence="2">
    <location>
        <begin position="281"/>
        <end position="294"/>
    </location>
</feature>
<feature type="compositionally biased region" description="Acidic residues" evidence="2">
    <location>
        <begin position="295"/>
        <end position="318"/>
    </location>
</feature>
<keyword evidence="4" id="KW-1185">Reference proteome</keyword>
<keyword evidence="1" id="KW-0694">RNA-binding</keyword>
<feature type="region of interest" description="Disordered" evidence="2">
    <location>
        <begin position="101"/>
        <end position="136"/>
    </location>
</feature>
<feature type="compositionally biased region" description="Basic and acidic residues" evidence="2">
    <location>
        <begin position="228"/>
        <end position="237"/>
    </location>
</feature>
<sequence>MTNTRPNRSTRAPTAVPHRPVPRTRPLRPSPPNFTPAIETDSVDNKTPAPRRIYLGGLTDPVTPTEVESRFRAFGTVSAIAIPASASGAPRGWKGGTLAVSRATRDPVAQREEEREASRARAPPNTNRVFSLEPPKPAAALPRGVVPGAVSVRAAKPVTDADDSADLGRLWKRSRMGRAVALMRRMHQPGVGRVTIDPSVYRACLEPLYVNPRPTRVQDLTWSLECREEGRRGRGEEMEAVDWWEQKGVEEDEEGESGLEGEGEEGGSSEAEGEEGEDELAAGSDVAASAPSSSDSDDSASSDDDDENAMDVDDEEEPAPSAPARAQQLDIFSDEEVNSDEEADRFAVKGQFEGESGRELLALQAKARGDDRFKLTADFAADGSDDSDASSSASDTAEPTAQDDADEEDDEAIGNLAKERDMAMSLLSSMFGEEAVQESVKKRAHANVATNAPSAAAKDNALARTYQLTGMAFYDPDAADHEAYEIQPEPEPEETVEVTADPFLSDAASDHDSESSASEDESDAEPAAAAAEEDDGKDKDQFGNTVRADFSAIFTRGGPSAEAQAFSLFNSAPSSDAKPSFSLFGNAAVPAPTPVVTSSSVFPGAALASTQFFISARLAALEAGTGKHFVRTADVAEIEATWRATRRDLAVETHRRAKNAARKAMRRKHGGLGGGQATRA</sequence>
<dbReference type="Proteomes" id="UP000054350">
    <property type="component" value="Unassembled WGS sequence"/>
</dbReference>
<dbReference type="PANTHER" id="PTHR48029:SF1">
    <property type="entry name" value="NUCLEOLAR PROTEIN 8"/>
    <property type="match status" value="1"/>
</dbReference>
<dbReference type="VEuPathDB" id="FungiDB:AMAG_06638"/>
<feature type="region of interest" description="Disordered" evidence="2">
    <location>
        <begin position="479"/>
        <end position="542"/>
    </location>
</feature>